<accession>A0A418T8T6</accession>
<dbReference type="AlphaFoldDB" id="A0A418T8T6"/>
<feature type="domain" description="Activator of Hsp90 ATPase homologue 1/2-like C-terminal" evidence="2">
    <location>
        <begin position="18"/>
        <end position="131"/>
    </location>
</feature>
<sequence>MDEHRGEGSVVVEREFRCRPDLLWRALTEPHLIAEWLMQNDFLPQMGHRFSLTADWGSVSCEVQVVEPNEKLSYRWDTKDLRSLVTWTLVPTAAGTLLRMEQVGFQPQQTAYHRGAMAGWPRFLDALEKVVAGITATGSSAQGEGQ</sequence>
<evidence type="ECO:0000313" key="4">
    <source>
        <dbReference type="Proteomes" id="UP000284202"/>
    </source>
</evidence>
<protein>
    <submittedName>
        <fullName evidence="3">SRPBCC domain-containing protein</fullName>
    </submittedName>
</protein>
<dbReference type="OrthoDB" id="9800600at2"/>
<dbReference type="InterPro" id="IPR013538">
    <property type="entry name" value="ASHA1/2-like_C"/>
</dbReference>
<dbReference type="Proteomes" id="UP000284202">
    <property type="component" value="Unassembled WGS sequence"/>
</dbReference>
<comment type="caution">
    <text evidence="3">The sequence shown here is derived from an EMBL/GenBank/DDBJ whole genome shotgun (WGS) entry which is preliminary data.</text>
</comment>
<evidence type="ECO:0000259" key="2">
    <source>
        <dbReference type="Pfam" id="PF08327"/>
    </source>
</evidence>
<dbReference type="InterPro" id="IPR023393">
    <property type="entry name" value="START-like_dom_sf"/>
</dbReference>
<gene>
    <name evidence="3" type="ORF">D3P04_01010</name>
</gene>
<name>A0A418T8T6_9RHOB</name>
<comment type="similarity">
    <text evidence="1">Belongs to the AHA1 family.</text>
</comment>
<reference evidence="4" key="1">
    <citation type="submission" date="2018-09" db="EMBL/GenBank/DDBJ databases">
        <title>Acidovorax cavernicola nov. sp. isolated from Gruta de las Maravillas (Aracena, Spain).</title>
        <authorList>
            <person name="Jurado V."/>
            <person name="Gutierrez-Patricio S."/>
            <person name="Gonzalez-Pimentel J.L."/>
            <person name="Miller A.Z."/>
            <person name="Laiz L."/>
            <person name="Saiz-Jimenez C."/>
        </authorList>
    </citation>
    <scope>NUCLEOTIDE SEQUENCE [LARGE SCALE GENOMIC DNA]</scope>
    <source>
        <strain evidence="4">1011MAR3C25</strain>
    </source>
</reference>
<organism evidence="3 4">
    <name type="scientific">Paracoccus onubensis</name>
    <dbReference type="NCBI Taxonomy" id="1675788"/>
    <lineage>
        <taxon>Bacteria</taxon>
        <taxon>Pseudomonadati</taxon>
        <taxon>Pseudomonadota</taxon>
        <taxon>Alphaproteobacteria</taxon>
        <taxon>Rhodobacterales</taxon>
        <taxon>Paracoccaceae</taxon>
        <taxon>Paracoccus</taxon>
    </lineage>
</organism>
<proteinExistence type="inferred from homology"/>
<dbReference type="CDD" id="cd07814">
    <property type="entry name" value="SRPBCC_CalC_Aha1-like"/>
    <property type="match status" value="1"/>
</dbReference>
<evidence type="ECO:0000313" key="3">
    <source>
        <dbReference type="EMBL" id="RJE89546.1"/>
    </source>
</evidence>
<dbReference type="Gene3D" id="3.30.530.20">
    <property type="match status" value="1"/>
</dbReference>
<dbReference type="Pfam" id="PF08327">
    <property type="entry name" value="AHSA1"/>
    <property type="match status" value="1"/>
</dbReference>
<evidence type="ECO:0000256" key="1">
    <source>
        <dbReference type="ARBA" id="ARBA00006817"/>
    </source>
</evidence>
<keyword evidence="4" id="KW-1185">Reference proteome</keyword>
<dbReference type="SUPFAM" id="SSF55961">
    <property type="entry name" value="Bet v1-like"/>
    <property type="match status" value="1"/>
</dbReference>
<dbReference type="EMBL" id="QZCG01000001">
    <property type="protein sequence ID" value="RJE89546.1"/>
    <property type="molecule type" value="Genomic_DNA"/>
</dbReference>